<keyword evidence="2" id="KW-0902">Two-component regulatory system</keyword>
<dbReference type="Gene3D" id="1.10.10.10">
    <property type="entry name" value="Winged helix-like DNA-binding domain superfamily/Winged helix DNA-binding domain"/>
    <property type="match status" value="1"/>
</dbReference>
<evidence type="ECO:0000256" key="5">
    <source>
        <dbReference type="ARBA" id="ARBA00023163"/>
    </source>
</evidence>
<accession>A0A7X2SRW3</accession>
<sequence length="223" mass="25814">MKKVLIFEDEPTIIEAIKQELIKWQYQVDAIIKWEQVLEQVQAFKPDLILMDIFLPAFDGFYWTQKLREFTKIPIIFISSADLNQNAVRALMIGADDYLVKPFTLELLVAKIQALFRRLDQHKEEYNLNFANYQLNQLTNELSKGTIVVKLTPTESLILKLLAINKGEIVTKIKIIQALWQGNNFIDENALNVNISRLRTKLEPLGLKEKLVTIRGKGYLLVL</sequence>
<reference evidence="10 11" key="1">
    <citation type="submission" date="2019-11" db="EMBL/GenBank/DDBJ databases">
        <title>Draft Genome Sequence of Plant Growth-Promoting Rhizosphere-Associated Bacteria.</title>
        <authorList>
            <person name="Vasilyev I.Y."/>
            <person name="Radchenko V."/>
            <person name="Ilnitskaya E.V."/>
        </authorList>
    </citation>
    <scope>NUCLEOTIDE SEQUENCE [LARGE SCALE GENOMIC DNA]</scope>
    <source>
        <strain evidence="10 11">VRA_01-1sq_f</strain>
    </source>
</reference>
<evidence type="ECO:0000259" key="8">
    <source>
        <dbReference type="PROSITE" id="PS50110"/>
    </source>
</evidence>
<evidence type="ECO:0000313" key="11">
    <source>
        <dbReference type="Proteomes" id="UP000467635"/>
    </source>
</evidence>
<dbReference type="InterPro" id="IPR001867">
    <property type="entry name" value="OmpR/PhoB-type_DNA-bd"/>
</dbReference>
<keyword evidence="4 7" id="KW-0238">DNA-binding</keyword>
<dbReference type="InterPro" id="IPR039420">
    <property type="entry name" value="WalR-like"/>
</dbReference>
<dbReference type="PANTHER" id="PTHR48111:SF43">
    <property type="entry name" value="STAGE 0 SPORULATION PROTEIN A HOMOLOG"/>
    <property type="match status" value="1"/>
</dbReference>
<dbReference type="Pfam" id="PF00072">
    <property type="entry name" value="Response_reg"/>
    <property type="match status" value="1"/>
</dbReference>
<dbReference type="PROSITE" id="PS50110">
    <property type="entry name" value="RESPONSE_REGULATORY"/>
    <property type="match status" value="1"/>
</dbReference>
<evidence type="ECO:0000256" key="2">
    <source>
        <dbReference type="ARBA" id="ARBA00023012"/>
    </source>
</evidence>
<evidence type="ECO:0000256" key="1">
    <source>
        <dbReference type="ARBA" id="ARBA00022553"/>
    </source>
</evidence>
<evidence type="ECO:0000256" key="7">
    <source>
        <dbReference type="PROSITE-ProRule" id="PRU01091"/>
    </source>
</evidence>
<dbReference type="AlphaFoldDB" id="A0A7X2SRW3"/>
<dbReference type="SUPFAM" id="SSF46894">
    <property type="entry name" value="C-terminal effector domain of the bipartite response regulators"/>
    <property type="match status" value="1"/>
</dbReference>
<evidence type="ECO:0000259" key="9">
    <source>
        <dbReference type="PROSITE" id="PS51755"/>
    </source>
</evidence>
<name>A0A7X2SRW3_9LACO</name>
<feature type="domain" description="OmpR/PhoB-type" evidence="9">
    <location>
        <begin position="125"/>
        <end position="223"/>
    </location>
</feature>
<dbReference type="PANTHER" id="PTHR48111">
    <property type="entry name" value="REGULATOR OF RPOS"/>
    <property type="match status" value="1"/>
</dbReference>
<gene>
    <name evidence="10" type="ORF">GKC33_03500</name>
</gene>
<dbReference type="SMART" id="SM00862">
    <property type="entry name" value="Trans_reg_C"/>
    <property type="match status" value="1"/>
</dbReference>
<keyword evidence="5" id="KW-0804">Transcription</keyword>
<proteinExistence type="predicted"/>
<dbReference type="Pfam" id="PF00486">
    <property type="entry name" value="Trans_reg_C"/>
    <property type="match status" value="1"/>
</dbReference>
<protein>
    <submittedName>
        <fullName evidence="10">Response regulator</fullName>
    </submittedName>
</protein>
<dbReference type="InterPro" id="IPR036388">
    <property type="entry name" value="WH-like_DNA-bd_sf"/>
</dbReference>
<dbReference type="PROSITE" id="PS51755">
    <property type="entry name" value="OMPR_PHOB"/>
    <property type="match status" value="1"/>
</dbReference>
<dbReference type="GO" id="GO:0000976">
    <property type="term" value="F:transcription cis-regulatory region binding"/>
    <property type="evidence" value="ECO:0007669"/>
    <property type="project" value="TreeGrafter"/>
</dbReference>
<dbReference type="InterPro" id="IPR011006">
    <property type="entry name" value="CheY-like_superfamily"/>
</dbReference>
<dbReference type="InterPro" id="IPR016032">
    <property type="entry name" value="Sig_transdc_resp-reg_C-effctor"/>
</dbReference>
<feature type="domain" description="Response regulatory" evidence="8">
    <location>
        <begin position="3"/>
        <end position="116"/>
    </location>
</feature>
<dbReference type="GO" id="GO:0032993">
    <property type="term" value="C:protein-DNA complex"/>
    <property type="evidence" value="ECO:0007669"/>
    <property type="project" value="TreeGrafter"/>
</dbReference>
<keyword evidence="3" id="KW-0805">Transcription regulation</keyword>
<dbReference type="InterPro" id="IPR001789">
    <property type="entry name" value="Sig_transdc_resp-reg_receiver"/>
</dbReference>
<dbReference type="EMBL" id="WKKX01000092">
    <property type="protein sequence ID" value="MSE07809.1"/>
    <property type="molecule type" value="Genomic_DNA"/>
</dbReference>
<dbReference type="Proteomes" id="UP000467635">
    <property type="component" value="Unassembled WGS sequence"/>
</dbReference>
<comment type="caution">
    <text evidence="10">The sequence shown here is derived from an EMBL/GenBank/DDBJ whole genome shotgun (WGS) entry which is preliminary data.</text>
</comment>
<dbReference type="SMART" id="SM00448">
    <property type="entry name" value="REC"/>
    <property type="match status" value="1"/>
</dbReference>
<evidence type="ECO:0000313" key="10">
    <source>
        <dbReference type="EMBL" id="MSE07809.1"/>
    </source>
</evidence>
<feature type="DNA-binding region" description="OmpR/PhoB-type" evidence="7">
    <location>
        <begin position="125"/>
        <end position="223"/>
    </location>
</feature>
<dbReference type="GO" id="GO:0005829">
    <property type="term" value="C:cytosol"/>
    <property type="evidence" value="ECO:0007669"/>
    <property type="project" value="TreeGrafter"/>
</dbReference>
<dbReference type="GO" id="GO:0000156">
    <property type="term" value="F:phosphorelay response regulator activity"/>
    <property type="evidence" value="ECO:0007669"/>
    <property type="project" value="TreeGrafter"/>
</dbReference>
<evidence type="ECO:0000256" key="6">
    <source>
        <dbReference type="PROSITE-ProRule" id="PRU00169"/>
    </source>
</evidence>
<evidence type="ECO:0000256" key="4">
    <source>
        <dbReference type="ARBA" id="ARBA00023125"/>
    </source>
</evidence>
<dbReference type="GO" id="GO:0006355">
    <property type="term" value="P:regulation of DNA-templated transcription"/>
    <property type="evidence" value="ECO:0007669"/>
    <property type="project" value="InterPro"/>
</dbReference>
<evidence type="ECO:0000256" key="3">
    <source>
        <dbReference type="ARBA" id="ARBA00023015"/>
    </source>
</evidence>
<keyword evidence="1 6" id="KW-0597">Phosphoprotein</keyword>
<feature type="modified residue" description="4-aspartylphosphate" evidence="6">
    <location>
        <position position="52"/>
    </location>
</feature>
<dbReference type="CDD" id="cd00383">
    <property type="entry name" value="trans_reg_C"/>
    <property type="match status" value="1"/>
</dbReference>
<organism evidence="10 11">
    <name type="scientific">Ligilactobacillus salivarius</name>
    <dbReference type="NCBI Taxonomy" id="1624"/>
    <lineage>
        <taxon>Bacteria</taxon>
        <taxon>Bacillati</taxon>
        <taxon>Bacillota</taxon>
        <taxon>Bacilli</taxon>
        <taxon>Lactobacillales</taxon>
        <taxon>Lactobacillaceae</taxon>
        <taxon>Ligilactobacillus</taxon>
    </lineage>
</organism>
<dbReference type="SUPFAM" id="SSF52172">
    <property type="entry name" value="CheY-like"/>
    <property type="match status" value="1"/>
</dbReference>
<dbReference type="Gene3D" id="3.40.50.2300">
    <property type="match status" value="1"/>
</dbReference>